<reference evidence="2 4" key="1">
    <citation type="journal article" date="2019" name="Microbiol. Resour. Announc.">
        <title>The Genome Sequence of the Halobacterium salinarum Type Strain Is Closely Related to That of Laboratory Strains NRC-1 and R1.</title>
        <authorList>
            <person name="Pfeiffer F."/>
            <person name="Marchfelder A."/>
            <person name="Habermann B."/>
            <person name="Dyall-Smith M.L."/>
        </authorList>
    </citation>
    <scope>NUCLEOTIDE SEQUENCE [LARGE SCALE GENOMIC DNA]</scope>
    <source>
        <strain evidence="2">91-R6</strain>
        <strain evidence="4">ATCC 33171 / DSM 3754 / JCM 8978 / NBRC 102687 / NCIMB 764 / 91-R6</strain>
    </source>
</reference>
<sequence>MALDASAAREHVCTAHADVLAAVGAAADAVDAAAASSGPRLGAALESRLTDRGVLASLPGVLAAAVSAAGGELPAEPVAAPPYVVVTGRGPVLRATLDAGRLVVELRVFALTDANRYERRDGVAVEASVR</sequence>
<dbReference type="EMBL" id="VRYN01000001">
    <property type="protein sequence ID" value="TYO81939.1"/>
    <property type="molecule type" value="Genomic_DNA"/>
</dbReference>
<dbReference type="Pfam" id="PF25950">
    <property type="entry name" value="DUF7988"/>
    <property type="match status" value="1"/>
</dbReference>
<evidence type="ECO:0000313" key="5">
    <source>
        <dbReference type="Proteomes" id="UP000323075"/>
    </source>
</evidence>
<dbReference type="Proteomes" id="UP000323075">
    <property type="component" value="Unassembled WGS sequence"/>
</dbReference>
<protein>
    <recommendedName>
        <fullName evidence="1">DUF7988 domain-containing protein</fullName>
    </recommendedName>
</protein>
<dbReference type="AlphaFoldDB" id="A0A4D6GV64"/>
<reference evidence="3 5" key="2">
    <citation type="submission" date="2019-07" db="EMBL/GenBank/DDBJ databases">
        <title>Genomic Encyclopedia of Archaeal and Bacterial Type Strains, Phase II (KMG-II): from individual species to whole genera.</title>
        <authorList>
            <person name="Goeker M."/>
        </authorList>
    </citation>
    <scope>NUCLEOTIDE SEQUENCE [LARGE SCALE GENOMIC DNA]</scope>
    <source>
        <strain evidence="3 5">DSM 3754</strain>
    </source>
</reference>
<evidence type="ECO:0000313" key="4">
    <source>
        <dbReference type="Proteomes" id="UP000296216"/>
    </source>
</evidence>
<feature type="domain" description="DUF7988" evidence="1">
    <location>
        <begin position="7"/>
        <end position="129"/>
    </location>
</feature>
<reference evidence="2" key="3">
    <citation type="journal article" name="MicrobiologyOpen">
        <title>Whole-genome comparison between the type strain of Halobacterium salinarum (DSM 3754(T)) and the laboratory strains R1 and NRC-1.</title>
        <authorList>
            <person name="Pfeiffer F."/>
            <person name="Losensky G."/>
            <person name="Marchfelder A."/>
            <person name="Habermann B."/>
            <person name="Dyall-Smith M."/>
        </authorList>
    </citation>
    <scope>NUCLEOTIDE SEQUENCE</scope>
    <source>
        <strain evidence="2">91-R6</strain>
    </source>
</reference>
<dbReference type="GeneID" id="68694618"/>
<dbReference type="InterPro" id="IPR058294">
    <property type="entry name" value="DUF7988"/>
</dbReference>
<evidence type="ECO:0000313" key="2">
    <source>
        <dbReference type="EMBL" id="QCC45679.1"/>
    </source>
</evidence>
<accession>A0A4D6GV64</accession>
<proteinExistence type="predicted"/>
<name>A0A4D6GV64_HALS9</name>
<dbReference type="Proteomes" id="UP000296216">
    <property type="component" value="Chromosome"/>
</dbReference>
<gene>
    <name evidence="3" type="ORF">APQ99_00452</name>
    <name evidence="2" type="ORF">HBSAL_10180</name>
</gene>
<dbReference type="EMBL" id="CP038631">
    <property type="protein sequence ID" value="QCC45679.1"/>
    <property type="molecule type" value="Genomic_DNA"/>
</dbReference>
<organism evidence="2 4">
    <name type="scientific">Halobacterium salinarum (strain ATCC 33171 / DSM 3754 / JCM 8978 / NBRC 102687 / NCIMB 764 / 91-R6)</name>
    <dbReference type="NCBI Taxonomy" id="2597657"/>
    <lineage>
        <taxon>Archaea</taxon>
        <taxon>Methanobacteriati</taxon>
        <taxon>Methanobacteriota</taxon>
        <taxon>Stenosarchaea group</taxon>
        <taxon>Halobacteria</taxon>
        <taxon>Halobacteriales</taxon>
        <taxon>Halobacteriaceae</taxon>
        <taxon>Halobacterium</taxon>
    </lineage>
</organism>
<evidence type="ECO:0000259" key="1">
    <source>
        <dbReference type="Pfam" id="PF25950"/>
    </source>
</evidence>
<evidence type="ECO:0000313" key="3">
    <source>
        <dbReference type="EMBL" id="TYO81939.1"/>
    </source>
</evidence>
<dbReference type="RefSeq" id="WP_010903493.1">
    <property type="nucleotide sequence ID" value="NZ_VRYN01000001.1"/>
</dbReference>